<name>A0A6A8AFU9_9HYPH</name>
<evidence type="ECO:0000259" key="4">
    <source>
        <dbReference type="SMART" id="SM00822"/>
    </source>
</evidence>
<proteinExistence type="inferred from homology"/>
<dbReference type="PROSITE" id="PS00061">
    <property type="entry name" value="ADH_SHORT"/>
    <property type="match status" value="1"/>
</dbReference>
<dbReference type="Gene3D" id="3.40.50.720">
    <property type="entry name" value="NAD(P)-binding Rossmann-like Domain"/>
    <property type="match status" value="1"/>
</dbReference>
<dbReference type="AlphaFoldDB" id="A0A6A8AFU9"/>
<evidence type="ECO:0000256" key="1">
    <source>
        <dbReference type="ARBA" id="ARBA00006484"/>
    </source>
</evidence>
<dbReference type="PRINTS" id="PR00080">
    <property type="entry name" value="SDRFAMILY"/>
</dbReference>
<evidence type="ECO:0000256" key="3">
    <source>
        <dbReference type="RuleBase" id="RU000363"/>
    </source>
</evidence>
<keyword evidence="6" id="KW-1185">Reference proteome</keyword>
<gene>
    <name evidence="5" type="ORF">GAO09_29415</name>
</gene>
<dbReference type="InterPro" id="IPR057326">
    <property type="entry name" value="KR_dom"/>
</dbReference>
<accession>A0A6A8AFU9</accession>
<dbReference type="InterPro" id="IPR020904">
    <property type="entry name" value="Sc_DH/Rdtase_CS"/>
</dbReference>
<evidence type="ECO:0000256" key="2">
    <source>
        <dbReference type="ARBA" id="ARBA00023002"/>
    </source>
</evidence>
<dbReference type="GO" id="GO:0016616">
    <property type="term" value="F:oxidoreductase activity, acting on the CH-OH group of donors, NAD or NADP as acceptor"/>
    <property type="evidence" value="ECO:0007669"/>
    <property type="project" value="UniProtKB-ARBA"/>
</dbReference>
<dbReference type="InterPro" id="IPR002347">
    <property type="entry name" value="SDR_fam"/>
</dbReference>
<dbReference type="InterPro" id="IPR036291">
    <property type="entry name" value="NAD(P)-bd_dom_sf"/>
</dbReference>
<dbReference type="SMART" id="SM00822">
    <property type="entry name" value="PKS_KR"/>
    <property type="match status" value="1"/>
</dbReference>
<organism evidence="5 6">
    <name type="scientific">Endobacterium cereale</name>
    <dbReference type="NCBI Taxonomy" id="2663029"/>
    <lineage>
        <taxon>Bacteria</taxon>
        <taxon>Pseudomonadati</taxon>
        <taxon>Pseudomonadota</taxon>
        <taxon>Alphaproteobacteria</taxon>
        <taxon>Hyphomicrobiales</taxon>
        <taxon>Rhizobiaceae</taxon>
        <taxon>Endobacterium</taxon>
    </lineage>
</organism>
<evidence type="ECO:0000313" key="5">
    <source>
        <dbReference type="EMBL" id="MQY50155.1"/>
    </source>
</evidence>
<dbReference type="PRINTS" id="PR00081">
    <property type="entry name" value="GDHRDH"/>
</dbReference>
<comment type="caution">
    <text evidence="5">The sequence shown here is derived from an EMBL/GenBank/DDBJ whole genome shotgun (WGS) entry which is preliminary data.</text>
</comment>
<sequence length="264" mass="28260">MAKSYLPCNRNEAVKFREKVMDRIKDKVVLITGASSGIGVGIAHELAKAGATVVLGARRTDRLDEVANEIRAAGGKVLTRKLDVTDRADVAAFADAARQEFGRVDVIVNNAGVMPLSLMSSLKVEEWDRMIDVNIKGVLYGIAAVLPDMTARGSGQIINIASVGALSVSPTAAVYCATKYAVRAISDGLRQENDKLRVTCIHPGVVESELASTITDPVAVEGMKTYRAIALQPDAIGRAVRFAIEQPEDVDVNEIVVRPTRAAF</sequence>
<comment type="similarity">
    <text evidence="1 3">Belongs to the short-chain dehydrogenases/reductases (SDR) family.</text>
</comment>
<feature type="domain" description="Ketoreductase" evidence="4">
    <location>
        <begin position="27"/>
        <end position="209"/>
    </location>
</feature>
<keyword evidence="2" id="KW-0560">Oxidoreductase</keyword>
<reference evidence="5 6" key="1">
    <citation type="submission" date="2019-11" db="EMBL/GenBank/DDBJ databases">
        <title>Genome analysis of Rhizobacterium cereale a novel genus and species isolated from maize roots in North Spain.</title>
        <authorList>
            <person name="Menendez E."/>
            <person name="Flores-Felix J.D."/>
            <person name="Ramirez-Bahena M.-H."/>
            <person name="Igual J.M."/>
            <person name="Garcia-Fraile P."/>
            <person name="Peix A."/>
            <person name="Velazquez E."/>
        </authorList>
    </citation>
    <scope>NUCLEOTIDE SEQUENCE [LARGE SCALE GENOMIC DNA]</scope>
    <source>
        <strain evidence="5 6">RZME27</strain>
    </source>
</reference>
<dbReference type="PANTHER" id="PTHR43115:SF4">
    <property type="entry name" value="DEHYDROGENASE_REDUCTASE SDR FAMILY MEMBER 11"/>
    <property type="match status" value="1"/>
</dbReference>
<dbReference type="EMBL" id="WIXI01000051">
    <property type="protein sequence ID" value="MQY50155.1"/>
    <property type="molecule type" value="Genomic_DNA"/>
</dbReference>
<dbReference type="FunFam" id="3.40.50.720:FF:000047">
    <property type="entry name" value="NADP-dependent L-serine/L-allo-threonine dehydrogenase"/>
    <property type="match status" value="1"/>
</dbReference>
<dbReference type="PANTHER" id="PTHR43115">
    <property type="entry name" value="DEHYDROGENASE/REDUCTASE SDR FAMILY MEMBER 11"/>
    <property type="match status" value="1"/>
</dbReference>
<dbReference type="Proteomes" id="UP000435138">
    <property type="component" value="Unassembled WGS sequence"/>
</dbReference>
<dbReference type="Pfam" id="PF00106">
    <property type="entry name" value="adh_short"/>
    <property type="match status" value="1"/>
</dbReference>
<dbReference type="SUPFAM" id="SSF51735">
    <property type="entry name" value="NAD(P)-binding Rossmann-fold domains"/>
    <property type="match status" value="1"/>
</dbReference>
<evidence type="ECO:0000313" key="6">
    <source>
        <dbReference type="Proteomes" id="UP000435138"/>
    </source>
</evidence>
<protein>
    <submittedName>
        <fullName evidence="5">SDR family NAD(P)-dependent oxidoreductase</fullName>
    </submittedName>
</protein>